<reference evidence="2" key="2">
    <citation type="submission" date="2023-01" db="EMBL/GenBank/DDBJ databases">
        <authorList>
            <person name="Sun Q."/>
            <person name="Evtushenko L."/>
        </authorList>
    </citation>
    <scope>NUCLEOTIDE SEQUENCE</scope>
    <source>
        <strain evidence="2">VKM B-2935</strain>
    </source>
</reference>
<accession>A0A9W6NE61</accession>
<gene>
    <name evidence="2" type="ORF">GCM10017655_02980</name>
</gene>
<dbReference type="EMBL" id="BSFN01000001">
    <property type="protein sequence ID" value="GLK87236.1"/>
    <property type="molecule type" value="Genomic_DNA"/>
</dbReference>
<reference evidence="2" key="1">
    <citation type="journal article" date="2014" name="Int. J. Syst. Evol. Microbiol.">
        <title>Complete genome sequence of Corynebacterium casei LMG S-19264T (=DSM 44701T), isolated from a smear-ripened cheese.</title>
        <authorList>
            <consortium name="US DOE Joint Genome Institute (JGI-PGF)"/>
            <person name="Walter F."/>
            <person name="Albersmeier A."/>
            <person name="Kalinowski J."/>
            <person name="Ruckert C."/>
        </authorList>
    </citation>
    <scope>NUCLEOTIDE SEQUENCE</scope>
    <source>
        <strain evidence="2">VKM B-2935</strain>
    </source>
</reference>
<evidence type="ECO:0000313" key="3">
    <source>
        <dbReference type="Proteomes" id="UP001143328"/>
    </source>
</evidence>
<dbReference type="Gene3D" id="3.30.420.180">
    <property type="entry name" value="CobE/GbiG C-terminal domain"/>
    <property type="match status" value="1"/>
</dbReference>
<protein>
    <recommendedName>
        <fullName evidence="1">CobE/GbiG C-terminal domain-containing protein</fullName>
    </recommendedName>
</protein>
<comment type="caution">
    <text evidence="2">The sequence shown here is derived from an EMBL/GenBank/DDBJ whole genome shotgun (WGS) entry which is preliminary data.</text>
</comment>
<dbReference type="Proteomes" id="UP001143328">
    <property type="component" value="Unassembled WGS sequence"/>
</dbReference>
<dbReference type="InterPro" id="IPR036518">
    <property type="entry name" value="CobE/GbiG_C_sf"/>
</dbReference>
<evidence type="ECO:0000259" key="1">
    <source>
        <dbReference type="Pfam" id="PF01890"/>
    </source>
</evidence>
<name>A0A9W6NE61_9PSED</name>
<keyword evidence="3" id="KW-1185">Reference proteome</keyword>
<evidence type="ECO:0000313" key="2">
    <source>
        <dbReference type="EMBL" id="GLK87236.1"/>
    </source>
</evidence>
<dbReference type="InterPro" id="IPR052553">
    <property type="entry name" value="CbiG_hydrolase"/>
</dbReference>
<dbReference type="InterPro" id="IPR002750">
    <property type="entry name" value="CobE/GbiG_C"/>
</dbReference>
<organism evidence="2 3">
    <name type="scientific">Pseudomonas turukhanskensis</name>
    <dbReference type="NCBI Taxonomy" id="1806536"/>
    <lineage>
        <taxon>Bacteria</taxon>
        <taxon>Pseudomonadati</taxon>
        <taxon>Pseudomonadota</taxon>
        <taxon>Gammaproteobacteria</taxon>
        <taxon>Pseudomonadales</taxon>
        <taxon>Pseudomonadaceae</taxon>
        <taxon>Pseudomonas</taxon>
    </lineage>
</organism>
<dbReference type="PANTHER" id="PTHR37477:SF1">
    <property type="entry name" value="COBALT-PRECORRIN-5A HYDROLASE"/>
    <property type="match status" value="1"/>
</dbReference>
<proteinExistence type="predicted"/>
<sequence length="116" mass="12045">MRQLLDQTLAAHGLCLADLGGLASVEHKRGEPGLLALAAQLNLPLNWWAPERLQAVGDRIGQTSELALRTTGTASVAEACALAQVEAITGRRANVRIGKHSSAQATVAVAGAEEQA</sequence>
<feature type="domain" description="CobE/GbiG C-terminal" evidence="1">
    <location>
        <begin position="2"/>
        <end position="110"/>
    </location>
</feature>
<dbReference type="SUPFAM" id="SSF159664">
    <property type="entry name" value="CobE/GbiG C-terminal domain-like"/>
    <property type="match status" value="1"/>
</dbReference>
<dbReference type="GO" id="GO:0009236">
    <property type="term" value="P:cobalamin biosynthetic process"/>
    <property type="evidence" value="ECO:0007669"/>
    <property type="project" value="InterPro"/>
</dbReference>
<dbReference type="Pfam" id="PF01890">
    <property type="entry name" value="CbiG_C"/>
    <property type="match status" value="1"/>
</dbReference>
<dbReference type="AlphaFoldDB" id="A0A9W6NE61"/>
<dbReference type="PANTHER" id="PTHR37477">
    <property type="entry name" value="COBALT-PRECORRIN-5A HYDROLASE"/>
    <property type="match status" value="1"/>
</dbReference>